<name>A0A5C3P8T8_9APHY</name>
<dbReference type="Proteomes" id="UP000308197">
    <property type="component" value="Unassembled WGS sequence"/>
</dbReference>
<evidence type="ECO:0000313" key="1">
    <source>
        <dbReference type="EMBL" id="TFK85911.1"/>
    </source>
</evidence>
<dbReference type="EMBL" id="ML211226">
    <property type="protein sequence ID" value="TFK85911.1"/>
    <property type="molecule type" value="Genomic_DNA"/>
</dbReference>
<dbReference type="AlphaFoldDB" id="A0A5C3P8T8"/>
<dbReference type="InParanoid" id="A0A5C3P8T8"/>
<organism evidence="1 2">
    <name type="scientific">Polyporus arcularius HHB13444</name>
    <dbReference type="NCBI Taxonomy" id="1314778"/>
    <lineage>
        <taxon>Eukaryota</taxon>
        <taxon>Fungi</taxon>
        <taxon>Dikarya</taxon>
        <taxon>Basidiomycota</taxon>
        <taxon>Agaricomycotina</taxon>
        <taxon>Agaricomycetes</taxon>
        <taxon>Polyporales</taxon>
        <taxon>Polyporaceae</taxon>
        <taxon>Polyporus</taxon>
    </lineage>
</organism>
<evidence type="ECO:0000313" key="2">
    <source>
        <dbReference type="Proteomes" id="UP000308197"/>
    </source>
</evidence>
<sequence length="64" mass="7318">MDDYYVALGRCKRQTRTGWQEPPPDPSLSLNPTPVGCHHHITISCYYDTLLCYSHARSRDSGLH</sequence>
<accession>A0A5C3P8T8</accession>
<protein>
    <submittedName>
        <fullName evidence="1">Uncharacterized protein</fullName>
    </submittedName>
</protein>
<reference evidence="1 2" key="1">
    <citation type="journal article" date="2019" name="Nat. Ecol. Evol.">
        <title>Megaphylogeny resolves global patterns of mushroom evolution.</title>
        <authorList>
            <person name="Varga T."/>
            <person name="Krizsan K."/>
            <person name="Foldi C."/>
            <person name="Dima B."/>
            <person name="Sanchez-Garcia M."/>
            <person name="Sanchez-Ramirez S."/>
            <person name="Szollosi G.J."/>
            <person name="Szarkandi J.G."/>
            <person name="Papp V."/>
            <person name="Albert L."/>
            <person name="Andreopoulos W."/>
            <person name="Angelini C."/>
            <person name="Antonin V."/>
            <person name="Barry K.W."/>
            <person name="Bougher N.L."/>
            <person name="Buchanan P."/>
            <person name="Buyck B."/>
            <person name="Bense V."/>
            <person name="Catcheside P."/>
            <person name="Chovatia M."/>
            <person name="Cooper J."/>
            <person name="Damon W."/>
            <person name="Desjardin D."/>
            <person name="Finy P."/>
            <person name="Geml J."/>
            <person name="Haridas S."/>
            <person name="Hughes K."/>
            <person name="Justo A."/>
            <person name="Karasinski D."/>
            <person name="Kautmanova I."/>
            <person name="Kiss B."/>
            <person name="Kocsube S."/>
            <person name="Kotiranta H."/>
            <person name="LaButti K.M."/>
            <person name="Lechner B.E."/>
            <person name="Liimatainen K."/>
            <person name="Lipzen A."/>
            <person name="Lukacs Z."/>
            <person name="Mihaltcheva S."/>
            <person name="Morgado L.N."/>
            <person name="Niskanen T."/>
            <person name="Noordeloos M.E."/>
            <person name="Ohm R.A."/>
            <person name="Ortiz-Santana B."/>
            <person name="Ovrebo C."/>
            <person name="Racz N."/>
            <person name="Riley R."/>
            <person name="Savchenko A."/>
            <person name="Shiryaev A."/>
            <person name="Soop K."/>
            <person name="Spirin V."/>
            <person name="Szebenyi C."/>
            <person name="Tomsovsky M."/>
            <person name="Tulloss R.E."/>
            <person name="Uehling J."/>
            <person name="Grigoriev I.V."/>
            <person name="Vagvolgyi C."/>
            <person name="Papp T."/>
            <person name="Martin F.M."/>
            <person name="Miettinen O."/>
            <person name="Hibbett D.S."/>
            <person name="Nagy L.G."/>
        </authorList>
    </citation>
    <scope>NUCLEOTIDE SEQUENCE [LARGE SCALE GENOMIC DNA]</scope>
    <source>
        <strain evidence="1 2">HHB13444</strain>
    </source>
</reference>
<proteinExistence type="predicted"/>
<gene>
    <name evidence="1" type="ORF">K466DRAFT_172320</name>
</gene>
<keyword evidence="2" id="KW-1185">Reference proteome</keyword>